<sequence length="200" mass="21684">MYLKLRSFAALAALTMATGCSIMHPVAEDYGQYLANNKGESKFQTVKAGDQYYLPAATQNHHYEFRSAVTGYANVWVVEFGKMLDATMQSKDVVDALGNVTKAATESPNAGNVIVFDLQNYTFKDFGTHVSLTISVKNAGGEIFKKTYTVDGKTQGGKMFWGGAFGMKNAVQQSTKLATDEIITSFIRDLKASTAVASAK</sequence>
<accession>A0ABN4MHB1</accession>
<name>A0ABN4MHB1_9BURK</name>
<proteinExistence type="predicted"/>
<dbReference type="EMBL" id="CP013236">
    <property type="protein sequence ID" value="AMP17520.1"/>
    <property type="molecule type" value="Genomic_DNA"/>
</dbReference>
<gene>
    <name evidence="1" type="ORF">CPter291_5310</name>
</gene>
<keyword evidence="2" id="KW-1185">Reference proteome</keyword>
<dbReference type="PROSITE" id="PS51257">
    <property type="entry name" value="PROKAR_LIPOPROTEIN"/>
    <property type="match status" value="1"/>
</dbReference>
<evidence type="ECO:0000313" key="2">
    <source>
        <dbReference type="Proteomes" id="UP000074914"/>
    </source>
</evidence>
<reference evidence="1 2" key="1">
    <citation type="submission" date="2015-11" db="EMBL/GenBank/DDBJ databases">
        <title>Exploring the genomic traits of fungus-feeding bacterial genus Collimonas.</title>
        <authorList>
            <person name="Song C."/>
            <person name="Schmidt R."/>
            <person name="de Jager V."/>
            <person name="Krzyzanowska D."/>
            <person name="Jongedijk E."/>
            <person name="Cankar K."/>
            <person name="Beekwilder J."/>
            <person name="van Veen A."/>
            <person name="de Boer W."/>
            <person name="van Veen J.A."/>
            <person name="Garbeva P."/>
        </authorList>
    </citation>
    <scope>NUCLEOTIDE SEQUENCE [LARGE SCALE GENOMIC DNA]</scope>
    <source>
        <strain evidence="1 2">Ter291</strain>
    </source>
</reference>
<protein>
    <submittedName>
        <fullName evidence="1">Lipoprotein</fullName>
    </submittedName>
</protein>
<evidence type="ECO:0000313" key="1">
    <source>
        <dbReference type="EMBL" id="AMP17520.1"/>
    </source>
</evidence>
<dbReference type="Proteomes" id="UP000074914">
    <property type="component" value="Chromosome"/>
</dbReference>
<keyword evidence="1" id="KW-0449">Lipoprotein</keyword>
<dbReference type="RefSeq" id="WP_062120159.1">
    <property type="nucleotide sequence ID" value="NZ_CP013236.1"/>
</dbReference>
<organism evidence="1 2">
    <name type="scientific">Collimonas pratensis</name>
    <dbReference type="NCBI Taxonomy" id="279113"/>
    <lineage>
        <taxon>Bacteria</taxon>
        <taxon>Pseudomonadati</taxon>
        <taxon>Pseudomonadota</taxon>
        <taxon>Betaproteobacteria</taxon>
        <taxon>Burkholderiales</taxon>
        <taxon>Oxalobacteraceae</taxon>
        <taxon>Collimonas</taxon>
    </lineage>
</organism>